<evidence type="ECO:0000256" key="2">
    <source>
        <dbReference type="ARBA" id="ARBA00038350"/>
    </source>
</evidence>
<comment type="similarity">
    <text evidence="2">Belongs to the HFCD (homooligomeric flavin containing Cys decarboxylase) superfamily.</text>
</comment>
<reference evidence="6" key="1">
    <citation type="journal article" date="2023" name="Commun. Biol.">
        <title>Genome analysis of Parmales, the sister group of diatoms, reveals the evolutionary specialization of diatoms from phago-mixotrophs to photoautotrophs.</title>
        <authorList>
            <person name="Ban H."/>
            <person name="Sato S."/>
            <person name="Yoshikawa S."/>
            <person name="Yamada K."/>
            <person name="Nakamura Y."/>
            <person name="Ichinomiya M."/>
            <person name="Sato N."/>
            <person name="Blanc-Mathieu R."/>
            <person name="Endo H."/>
            <person name="Kuwata A."/>
            <person name="Ogata H."/>
        </authorList>
    </citation>
    <scope>NUCLEOTIDE SEQUENCE [LARGE SCALE GENOMIC DNA]</scope>
    <source>
        <strain evidence="6">NIES 3699</strain>
    </source>
</reference>
<proteinExistence type="inferred from homology"/>
<name>A0A9W7BJJ7_9STRA</name>
<dbReference type="GO" id="GO:0004633">
    <property type="term" value="F:phosphopantothenoylcysteine decarboxylase activity"/>
    <property type="evidence" value="ECO:0007669"/>
    <property type="project" value="TreeGrafter"/>
</dbReference>
<dbReference type="InterPro" id="IPR041698">
    <property type="entry name" value="Methyltransf_25"/>
</dbReference>
<dbReference type="GO" id="GO:0071513">
    <property type="term" value="C:phosphopantothenoylcysteine decarboxylase complex"/>
    <property type="evidence" value="ECO:0007669"/>
    <property type="project" value="TreeGrafter"/>
</dbReference>
<dbReference type="AlphaFoldDB" id="A0A9W7BJJ7"/>
<keyword evidence="6" id="KW-1185">Reference proteome</keyword>
<dbReference type="Pfam" id="PF02441">
    <property type="entry name" value="Flavoprotein"/>
    <property type="match status" value="1"/>
</dbReference>
<protein>
    <recommendedName>
        <fullName evidence="7">Phosphopantothenoylcysteine decarboxylase</fullName>
    </recommendedName>
</protein>
<dbReference type="Gene3D" id="3.40.50.150">
    <property type="entry name" value="Vaccinia Virus protein VP39"/>
    <property type="match status" value="1"/>
</dbReference>
<dbReference type="InterPro" id="IPR029063">
    <property type="entry name" value="SAM-dependent_MTases_sf"/>
</dbReference>
<dbReference type="Gene3D" id="3.40.50.1950">
    <property type="entry name" value="Flavin prenyltransferase-like"/>
    <property type="match status" value="1"/>
</dbReference>
<dbReference type="PANTHER" id="PTHR14359">
    <property type="entry name" value="HOMO-OLIGOMERIC FLAVIN CONTAINING CYS DECARBOXYLASE FAMILY"/>
    <property type="match status" value="1"/>
</dbReference>
<evidence type="ECO:0000313" key="5">
    <source>
        <dbReference type="EMBL" id="GMH92381.1"/>
    </source>
</evidence>
<dbReference type="InterPro" id="IPR036551">
    <property type="entry name" value="Flavin_trans-like"/>
</dbReference>
<dbReference type="PANTHER" id="PTHR14359:SF6">
    <property type="entry name" value="PHOSPHOPANTOTHENOYLCYSTEINE DECARBOXYLASE"/>
    <property type="match status" value="1"/>
</dbReference>
<feature type="domain" description="Methyltransferase" evidence="4">
    <location>
        <begin position="313"/>
        <end position="378"/>
    </location>
</feature>
<dbReference type="SUPFAM" id="SSF53335">
    <property type="entry name" value="S-adenosyl-L-methionine-dependent methyltransferases"/>
    <property type="match status" value="1"/>
</dbReference>
<dbReference type="Proteomes" id="UP001165160">
    <property type="component" value="Unassembled WGS sequence"/>
</dbReference>
<organism evidence="5 6">
    <name type="scientific">Triparma verrucosa</name>
    <dbReference type="NCBI Taxonomy" id="1606542"/>
    <lineage>
        <taxon>Eukaryota</taxon>
        <taxon>Sar</taxon>
        <taxon>Stramenopiles</taxon>
        <taxon>Ochrophyta</taxon>
        <taxon>Bolidophyceae</taxon>
        <taxon>Parmales</taxon>
        <taxon>Triparmaceae</taxon>
        <taxon>Triparma</taxon>
    </lineage>
</organism>
<evidence type="ECO:0000256" key="1">
    <source>
        <dbReference type="ARBA" id="ARBA00022993"/>
    </source>
</evidence>
<comment type="caution">
    <text evidence="5">The sequence shown here is derived from an EMBL/GenBank/DDBJ whole genome shotgun (WGS) entry which is preliminary data.</text>
</comment>
<evidence type="ECO:0000259" key="4">
    <source>
        <dbReference type="Pfam" id="PF13649"/>
    </source>
</evidence>
<dbReference type="SUPFAM" id="SSF52507">
    <property type="entry name" value="Homo-oligomeric flavin-containing Cys decarboxylases, HFCD"/>
    <property type="match status" value="1"/>
</dbReference>
<evidence type="ECO:0008006" key="7">
    <source>
        <dbReference type="Google" id="ProtNLM"/>
    </source>
</evidence>
<sequence>MSSFIYPPSTPSLDILIGCTGSIASVKLPKLSLTLHSLGYTHSIVLTKASSFFIDEEHQGSAKVYDSKTYEEWKKLVDAGIVRVYRSDDEWDCLRDGIIPLSSSTSVSTSVSPSVSPTSPSEGKFRCPVLHITLRTLHTLLLIAPLSANSLSKYSLGLCDDTLSSVVRAWSMSKDCIICPAMNTGMWEHPVTGRRLEEFKGFWKGMEGECVVVQPKVKVLACGEEGRGAMAEVEDIVEIVKRKLPKGGGAVETRGERIKRMVLEAARKKFEERKEEIGGDLAAPISPSSNEIIDAVMKQLKTIGLGESPTMYDLGCGDGRWLKEFWSGFGGRCVGIEVDDERIEKAKERCEGLEGVEVRKGSVFDDIEGLEEANIVVMYLFREAIEVMKKRFKGRKGVVLVSVGFSFGTGFKCSWEVDVGGIKVYMYDLR</sequence>
<dbReference type="GO" id="GO:0015937">
    <property type="term" value="P:coenzyme A biosynthetic process"/>
    <property type="evidence" value="ECO:0007669"/>
    <property type="project" value="UniProtKB-KW"/>
</dbReference>
<evidence type="ECO:0000313" key="6">
    <source>
        <dbReference type="Proteomes" id="UP001165160"/>
    </source>
</evidence>
<accession>A0A9W7BJJ7</accession>
<evidence type="ECO:0000259" key="3">
    <source>
        <dbReference type="Pfam" id="PF02441"/>
    </source>
</evidence>
<dbReference type="Pfam" id="PF13649">
    <property type="entry name" value="Methyltransf_25"/>
    <property type="match status" value="1"/>
</dbReference>
<dbReference type="CDD" id="cd02440">
    <property type="entry name" value="AdoMet_MTases"/>
    <property type="match status" value="1"/>
</dbReference>
<keyword evidence="1" id="KW-0173">Coenzyme A biosynthesis</keyword>
<feature type="domain" description="Flavoprotein" evidence="3">
    <location>
        <begin position="15"/>
        <end position="243"/>
    </location>
</feature>
<dbReference type="InterPro" id="IPR003382">
    <property type="entry name" value="Flavoprotein"/>
</dbReference>
<gene>
    <name evidence="5" type="ORF">TrVE_jg2616</name>
</gene>
<dbReference type="GO" id="GO:0010181">
    <property type="term" value="F:FMN binding"/>
    <property type="evidence" value="ECO:0007669"/>
    <property type="project" value="TreeGrafter"/>
</dbReference>
<dbReference type="EMBL" id="BRXX01000127">
    <property type="protein sequence ID" value="GMH92381.1"/>
    <property type="molecule type" value="Genomic_DNA"/>
</dbReference>